<proteinExistence type="predicted"/>
<reference evidence="2 3" key="1">
    <citation type="submission" date="2020-04" db="EMBL/GenBank/DDBJ databases">
        <title>Characterization and engineering of Streptomyces griseofuscus DSM40191 as a potential heterologous host for expression of BGCs.</title>
        <authorList>
            <person name="Gren T."/>
            <person name="Whitford C.M."/>
            <person name="Mohite O.S."/>
            <person name="Joergensen T.S."/>
            <person name="Nielsen J.B."/>
            <person name="Lee S.Y."/>
            <person name="Weber T."/>
        </authorList>
    </citation>
    <scope>NUCLEOTIDE SEQUENCE [LARGE SCALE GENOMIC DNA]</scope>
    <source>
        <strain evidence="2 3">DSM 40191</strain>
    </source>
</reference>
<dbReference type="EMBL" id="CP051006">
    <property type="protein sequence ID" value="QNT91171.1"/>
    <property type="molecule type" value="Genomic_DNA"/>
</dbReference>
<protein>
    <submittedName>
        <fullName evidence="2">Uncharacterized protein</fullName>
    </submittedName>
</protein>
<dbReference type="KEGG" id="sgf:HEP81_00837"/>
<gene>
    <name evidence="2" type="ORF">HEP81_00837</name>
</gene>
<evidence type="ECO:0000313" key="2">
    <source>
        <dbReference type="EMBL" id="QNT91171.1"/>
    </source>
</evidence>
<name>A0A7H1PSZ1_9ACTN</name>
<dbReference type="Proteomes" id="UP000516422">
    <property type="component" value="Chromosome"/>
</dbReference>
<sequence length="89" mass="9355">MTGCPGAVRQDERGLGGGPDIPPQTLAERMSELRKSAINSALCSLQDGPRPVLRHHPEAIRAASGHLEGVVPALPAQRTVPVSSEEAVR</sequence>
<evidence type="ECO:0000313" key="3">
    <source>
        <dbReference type="Proteomes" id="UP000516422"/>
    </source>
</evidence>
<feature type="region of interest" description="Disordered" evidence="1">
    <location>
        <begin position="1"/>
        <end position="25"/>
    </location>
</feature>
<evidence type="ECO:0000256" key="1">
    <source>
        <dbReference type="SAM" id="MobiDB-lite"/>
    </source>
</evidence>
<dbReference type="AlphaFoldDB" id="A0A7H1PSZ1"/>
<accession>A0A7H1PSZ1</accession>
<organism evidence="2 3">
    <name type="scientific">Streptomyces griseofuscus</name>
    <dbReference type="NCBI Taxonomy" id="146922"/>
    <lineage>
        <taxon>Bacteria</taxon>
        <taxon>Bacillati</taxon>
        <taxon>Actinomycetota</taxon>
        <taxon>Actinomycetes</taxon>
        <taxon>Kitasatosporales</taxon>
        <taxon>Streptomycetaceae</taxon>
        <taxon>Streptomyces</taxon>
    </lineage>
</organism>